<feature type="compositionally biased region" description="Pro residues" evidence="1">
    <location>
        <begin position="77"/>
        <end position="89"/>
    </location>
</feature>
<dbReference type="EMBL" id="CP029494">
    <property type="protein sequence ID" value="AWN23793.1"/>
    <property type="molecule type" value="Genomic_DNA"/>
</dbReference>
<evidence type="ECO:0000256" key="1">
    <source>
        <dbReference type="SAM" id="MobiDB-lite"/>
    </source>
</evidence>
<proteinExistence type="predicted"/>
<protein>
    <submittedName>
        <fullName evidence="3">Uncharacterized protein</fullName>
    </submittedName>
</protein>
<sequence length="89" mass="8918">MNRSLPLLLTLLAAGLSSGPLAAQANAGTESKVTICHRTGSAKNPYVKITVSRSALAAHQAHGDPSPVAGQACGETTPPPPPPGPVDQT</sequence>
<evidence type="ECO:0000256" key="2">
    <source>
        <dbReference type="SAM" id="SignalP"/>
    </source>
</evidence>
<organism evidence="3 4">
    <name type="scientific">Deinococcus irradiatisoli</name>
    <dbReference type="NCBI Taxonomy" id="2202254"/>
    <lineage>
        <taxon>Bacteria</taxon>
        <taxon>Thermotogati</taxon>
        <taxon>Deinococcota</taxon>
        <taxon>Deinococci</taxon>
        <taxon>Deinococcales</taxon>
        <taxon>Deinococcaceae</taxon>
        <taxon>Deinococcus</taxon>
    </lineage>
</organism>
<dbReference type="OrthoDB" id="72275at2"/>
<evidence type="ECO:0000313" key="4">
    <source>
        <dbReference type="Proteomes" id="UP000245368"/>
    </source>
</evidence>
<keyword evidence="2" id="KW-0732">Signal</keyword>
<dbReference type="KEGG" id="dez:DKM44_11615"/>
<feature type="chain" id="PRO_5016240575" evidence="2">
    <location>
        <begin position="23"/>
        <end position="89"/>
    </location>
</feature>
<feature type="region of interest" description="Disordered" evidence="1">
    <location>
        <begin position="57"/>
        <end position="89"/>
    </location>
</feature>
<keyword evidence="4" id="KW-1185">Reference proteome</keyword>
<evidence type="ECO:0000313" key="3">
    <source>
        <dbReference type="EMBL" id="AWN23793.1"/>
    </source>
</evidence>
<dbReference type="AlphaFoldDB" id="A0A2Z3JF60"/>
<accession>A0A2Z3JF60</accession>
<name>A0A2Z3JF60_9DEIO</name>
<gene>
    <name evidence="3" type="ORF">DKM44_11615</name>
</gene>
<feature type="signal peptide" evidence="2">
    <location>
        <begin position="1"/>
        <end position="22"/>
    </location>
</feature>
<dbReference type="Proteomes" id="UP000245368">
    <property type="component" value="Chromosome"/>
</dbReference>
<dbReference type="RefSeq" id="WP_109827521.1">
    <property type="nucleotide sequence ID" value="NZ_CP029494.1"/>
</dbReference>
<reference evidence="3 4" key="1">
    <citation type="submission" date="2018-05" db="EMBL/GenBank/DDBJ databases">
        <title>Complete Genome Sequence of Deinococcus sp. strain 17bor-2.</title>
        <authorList>
            <person name="Srinivasan S."/>
        </authorList>
    </citation>
    <scope>NUCLEOTIDE SEQUENCE [LARGE SCALE GENOMIC DNA]</scope>
    <source>
        <strain evidence="3 4">17bor-2</strain>
    </source>
</reference>